<accession>A0A9Q3C822</accession>
<proteinExistence type="predicted"/>
<evidence type="ECO:0000259" key="1">
    <source>
        <dbReference type="Pfam" id="PF07727"/>
    </source>
</evidence>
<keyword evidence="3" id="KW-1185">Reference proteome</keyword>
<organism evidence="2 3">
    <name type="scientific">Austropuccinia psidii MF-1</name>
    <dbReference type="NCBI Taxonomy" id="1389203"/>
    <lineage>
        <taxon>Eukaryota</taxon>
        <taxon>Fungi</taxon>
        <taxon>Dikarya</taxon>
        <taxon>Basidiomycota</taxon>
        <taxon>Pucciniomycotina</taxon>
        <taxon>Pucciniomycetes</taxon>
        <taxon>Pucciniales</taxon>
        <taxon>Sphaerophragmiaceae</taxon>
        <taxon>Austropuccinia</taxon>
    </lineage>
</organism>
<protein>
    <recommendedName>
        <fullName evidence="1">Reverse transcriptase Ty1/copia-type domain-containing protein</fullName>
    </recommendedName>
</protein>
<evidence type="ECO:0000313" key="3">
    <source>
        <dbReference type="Proteomes" id="UP000765509"/>
    </source>
</evidence>
<dbReference type="Pfam" id="PF07727">
    <property type="entry name" value="RVT_2"/>
    <property type="match status" value="1"/>
</dbReference>
<reference evidence="2" key="1">
    <citation type="submission" date="2021-03" db="EMBL/GenBank/DDBJ databases">
        <title>Draft genome sequence of rust myrtle Austropuccinia psidii MF-1, a brazilian biotype.</title>
        <authorList>
            <person name="Quecine M.C."/>
            <person name="Pachon D.M.R."/>
            <person name="Bonatelli M.L."/>
            <person name="Correr F.H."/>
            <person name="Franceschini L.M."/>
            <person name="Leite T.F."/>
            <person name="Margarido G.R.A."/>
            <person name="Almeida C.A."/>
            <person name="Ferrarezi J.A."/>
            <person name="Labate C.A."/>
        </authorList>
    </citation>
    <scope>NUCLEOTIDE SEQUENCE</scope>
    <source>
        <strain evidence="2">MF-1</strain>
    </source>
</reference>
<dbReference type="EMBL" id="AVOT02004950">
    <property type="protein sequence ID" value="MBW0477855.1"/>
    <property type="molecule type" value="Genomic_DNA"/>
</dbReference>
<sequence length="238" mass="26733">MFGEEVFIHIQCKKCRKIDDCAVCGHVLMYLPNYKGWVFIIEDGKSLIKSAWLSFSTSDKISYSLCNPVTIPPSLVSPEEIIKKGDVNFLLNTMCLGDFKAEQEELIANNKRQIIIPKAFCQAMWPVNPSEWQGVINAEVDNMQSMGVFEILPLHPQTHLILGGWVFAIKVIPGVDLRYKSRYVAHGSLQHSDMDFKEKFAPTASFSSLQLLLTLAAPENWAVANFDFVSAYLDAPIS</sequence>
<evidence type="ECO:0000313" key="2">
    <source>
        <dbReference type="EMBL" id="MBW0477855.1"/>
    </source>
</evidence>
<gene>
    <name evidence="2" type="ORF">O181_017570</name>
</gene>
<feature type="domain" description="Reverse transcriptase Ty1/copia-type" evidence="1">
    <location>
        <begin position="157"/>
        <end position="237"/>
    </location>
</feature>
<dbReference type="AlphaFoldDB" id="A0A9Q3C822"/>
<dbReference type="Proteomes" id="UP000765509">
    <property type="component" value="Unassembled WGS sequence"/>
</dbReference>
<comment type="caution">
    <text evidence="2">The sequence shown here is derived from an EMBL/GenBank/DDBJ whole genome shotgun (WGS) entry which is preliminary data.</text>
</comment>
<dbReference type="InterPro" id="IPR013103">
    <property type="entry name" value="RVT_2"/>
</dbReference>
<name>A0A9Q3C822_9BASI</name>